<feature type="transmembrane region" description="Helical" evidence="8">
    <location>
        <begin position="134"/>
        <end position="159"/>
    </location>
</feature>
<keyword evidence="5 8" id="KW-0812">Transmembrane</keyword>
<accession>A0A917EKS6</accession>
<evidence type="ECO:0000256" key="6">
    <source>
        <dbReference type="ARBA" id="ARBA00022989"/>
    </source>
</evidence>
<feature type="transmembrane region" description="Helical" evidence="8">
    <location>
        <begin position="79"/>
        <end position="97"/>
    </location>
</feature>
<evidence type="ECO:0000256" key="5">
    <source>
        <dbReference type="ARBA" id="ARBA00022692"/>
    </source>
</evidence>
<dbReference type="EMBL" id="BMFJ01000004">
    <property type="protein sequence ID" value="GGE50295.1"/>
    <property type="molecule type" value="Genomic_DNA"/>
</dbReference>
<dbReference type="InterPro" id="IPR052017">
    <property type="entry name" value="TSUP"/>
</dbReference>
<dbReference type="InterPro" id="IPR002781">
    <property type="entry name" value="TM_pro_TauE-like"/>
</dbReference>
<feature type="transmembrane region" description="Helical" evidence="8">
    <location>
        <begin position="6"/>
        <end position="26"/>
    </location>
</feature>
<comment type="subcellular location">
    <subcellularLocation>
        <location evidence="1 8">Cell membrane</location>
        <topology evidence="1 8">Multi-pass membrane protein</topology>
    </subcellularLocation>
</comment>
<comment type="similarity">
    <text evidence="2 8">Belongs to the 4-toluene sulfonate uptake permease (TSUP) (TC 2.A.102) family.</text>
</comment>
<keyword evidence="4 8" id="KW-1003">Cell membrane</keyword>
<name>A0A917EKS6_9RHOB</name>
<keyword evidence="7 8" id="KW-0472">Membrane</keyword>
<keyword evidence="6 8" id="KW-1133">Transmembrane helix</keyword>
<comment type="caution">
    <text evidence="9">The sequence shown here is derived from an EMBL/GenBank/DDBJ whole genome shotgun (WGS) entry which is preliminary data.</text>
</comment>
<feature type="transmembrane region" description="Helical" evidence="8">
    <location>
        <begin position="104"/>
        <end position="122"/>
    </location>
</feature>
<sequence>MPQFPLLTDAVAIALIVLASAVLRGLTGFGFALTAVPLLSLVLEPVQAVALTVLVQAAIGLRDLLTHKGEWDGAILARLGTRAVLGTPIGVLLLLWVDPAVARLAIAALIVAGLVLMLRSPTTAPKPPDPMLGVVVGAVSGVFGGFAAMPGPPVVAYLLNSDMPSARVRVSLIIFFFATSVLTVPGLVWGGAVTVHTVGMALCLIPVTIGGTWVGHRLFLSLGDIGYRRIAIMVLTGTAIAASMRGLSGLLY</sequence>
<feature type="transmembrane region" description="Helical" evidence="8">
    <location>
        <begin position="198"/>
        <end position="219"/>
    </location>
</feature>
<dbReference type="Pfam" id="PF01925">
    <property type="entry name" value="TauE"/>
    <property type="match status" value="1"/>
</dbReference>
<evidence type="ECO:0000256" key="3">
    <source>
        <dbReference type="ARBA" id="ARBA00022448"/>
    </source>
</evidence>
<evidence type="ECO:0000256" key="4">
    <source>
        <dbReference type="ARBA" id="ARBA00022475"/>
    </source>
</evidence>
<feature type="transmembrane region" description="Helical" evidence="8">
    <location>
        <begin position="171"/>
        <end position="192"/>
    </location>
</feature>
<dbReference type="GO" id="GO:0005886">
    <property type="term" value="C:plasma membrane"/>
    <property type="evidence" value="ECO:0007669"/>
    <property type="project" value="UniProtKB-SubCell"/>
</dbReference>
<dbReference type="PANTHER" id="PTHR30269">
    <property type="entry name" value="TRANSMEMBRANE PROTEIN YFCA"/>
    <property type="match status" value="1"/>
</dbReference>
<evidence type="ECO:0000256" key="7">
    <source>
        <dbReference type="ARBA" id="ARBA00023136"/>
    </source>
</evidence>
<evidence type="ECO:0000313" key="9">
    <source>
        <dbReference type="EMBL" id="GGE50295.1"/>
    </source>
</evidence>
<evidence type="ECO:0000256" key="1">
    <source>
        <dbReference type="ARBA" id="ARBA00004651"/>
    </source>
</evidence>
<evidence type="ECO:0000256" key="8">
    <source>
        <dbReference type="RuleBase" id="RU363041"/>
    </source>
</evidence>
<dbReference type="PANTHER" id="PTHR30269:SF37">
    <property type="entry name" value="MEMBRANE TRANSPORTER PROTEIN"/>
    <property type="match status" value="1"/>
</dbReference>
<dbReference type="RefSeq" id="WP_188479658.1">
    <property type="nucleotide sequence ID" value="NZ_BMFJ01000004.1"/>
</dbReference>
<dbReference type="AlphaFoldDB" id="A0A917EKS6"/>
<protein>
    <recommendedName>
        <fullName evidence="8">Probable membrane transporter protein</fullName>
    </recommendedName>
</protein>
<evidence type="ECO:0000256" key="2">
    <source>
        <dbReference type="ARBA" id="ARBA00009142"/>
    </source>
</evidence>
<reference evidence="10" key="1">
    <citation type="journal article" date="2019" name="Int. J. Syst. Evol. Microbiol.">
        <title>The Global Catalogue of Microorganisms (GCM) 10K type strain sequencing project: providing services to taxonomists for standard genome sequencing and annotation.</title>
        <authorList>
            <consortium name="The Broad Institute Genomics Platform"/>
            <consortium name="The Broad Institute Genome Sequencing Center for Infectious Disease"/>
            <person name="Wu L."/>
            <person name="Ma J."/>
        </authorList>
    </citation>
    <scope>NUCLEOTIDE SEQUENCE [LARGE SCALE GENOMIC DNA]</scope>
    <source>
        <strain evidence="10">CGMCC 1.12664</strain>
    </source>
</reference>
<feature type="transmembrane region" description="Helical" evidence="8">
    <location>
        <begin position="231"/>
        <end position="251"/>
    </location>
</feature>
<keyword evidence="3" id="KW-0813">Transport</keyword>
<feature type="transmembrane region" description="Helical" evidence="8">
    <location>
        <begin position="38"/>
        <end position="59"/>
    </location>
</feature>
<gene>
    <name evidence="9" type="ORF">GCM10011360_41670</name>
</gene>
<proteinExistence type="inferred from homology"/>
<organism evidence="9 10">
    <name type="scientific">Primorskyibacter flagellatus</name>
    <dbReference type="NCBI Taxonomy" id="1387277"/>
    <lineage>
        <taxon>Bacteria</taxon>
        <taxon>Pseudomonadati</taxon>
        <taxon>Pseudomonadota</taxon>
        <taxon>Alphaproteobacteria</taxon>
        <taxon>Rhodobacterales</taxon>
        <taxon>Roseobacteraceae</taxon>
        <taxon>Primorskyibacter</taxon>
    </lineage>
</organism>
<keyword evidence="10" id="KW-1185">Reference proteome</keyword>
<evidence type="ECO:0000313" key="10">
    <source>
        <dbReference type="Proteomes" id="UP000612855"/>
    </source>
</evidence>
<dbReference type="Proteomes" id="UP000612855">
    <property type="component" value="Unassembled WGS sequence"/>
</dbReference>